<gene>
    <name evidence="7" type="ORF">L2764_16865</name>
</gene>
<keyword evidence="4" id="KW-0238">DNA-binding</keyword>
<dbReference type="InterPro" id="IPR025662">
    <property type="entry name" value="Sigma_54_int_dom_ATP-bd_1"/>
</dbReference>
<feature type="domain" description="Sigma-54 factor interaction" evidence="6">
    <location>
        <begin position="13"/>
        <end position="235"/>
    </location>
</feature>
<accession>A0ABT0LFH7</accession>
<dbReference type="SMART" id="SM00382">
    <property type="entry name" value="AAA"/>
    <property type="match status" value="1"/>
</dbReference>
<dbReference type="InterPro" id="IPR003593">
    <property type="entry name" value="AAA+_ATPase"/>
</dbReference>
<dbReference type="Gene3D" id="3.40.50.300">
    <property type="entry name" value="P-loop containing nucleotide triphosphate hydrolases"/>
    <property type="match status" value="1"/>
</dbReference>
<dbReference type="InterPro" id="IPR009057">
    <property type="entry name" value="Homeodomain-like_sf"/>
</dbReference>
<organism evidence="7 8">
    <name type="scientific">Shewanella surugensis</name>
    <dbReference type="NCBI Taxonomy" id="212020"/>
    <lineage>
        <taxon>Bacteria</taxon>
        <taxon>Pseudomonadati</taxon>
        <taxon>Pseudomonadota</taxon>
        <taxon>Gammaproteobacteria</taxon>
        <taxon>Alteromonadales</taxon>
        <taxon>Shewanellaceae</taxon>
        <taxon>Shewanella</taxon>
    </lineage>
</organism>
<dbReference type="Proteomes" id="UP001203423">
    <property type="component" value="Unassembled WGS sequence"/>
</dbReference>
<dbReference type="CDD" id="cd00009">
    <property type="entry name" value="AAA"/>
    <property type="match status" value="1"/>
</dbReference>
<comment type="caution">
    <text evidence="7">The sequence shown here is derived from an EMBL/GenBank/DDBJ whole genome shotgun (WGS) entry which is preliminary data.</text>
</comment>
<evidence type="ECO:0000256" key="4">
    <source>
        <dbReference type="ARBA" id="ARBA00023125"/>
    </source>
</evidence>
<dbReference type="InterPro" id="IPR027417">
    <property type="entry name" value="P-loop_NTPase"/>
</dbReference>
<dbReference type="Pfam" id="PF02954">
    <property type="entry name" value="HTH_8"/>
    <property type="match status" value="1"/>
</dbReference>
<evidence type="ECO:0000259" key="6">
    <source>
        <dbReference type="PROSITE" id="PS50045"/>
    </source>
</evidence>
<dbReference type="PROSITE" id="PS00688">
    <property type="entry name" value="SIGMA54_INTERACT_3"/>
    <property type="match status" value="1"/>
</dbReference>
<evidence type="ECO:0000256" key="3">
    <source>
        <dbReference type="ARBA" id="ARBA00023015"/>
    </source>
</evidence>
<evidence type="ECO:0000256" key="1">
    <source>
        <dbReference type="ARBA" id="ARBA00022741"/>
    </source>
</evidence>
<dbReference type="InterPro" id="IPR058031">
    <property type="entry name" value="AAA_lid_NorR"/>
</dbReference>
<dbReference type="EMBL" id="JAKIKS010000073">
    <property type="protein sequence ID" value="MCL1126100.1"/>
    <property type="molecule type" value="Genomic_DNA"/>
</dbReference>
<dbReference type="Gene3D" id="1.10.8.60">
    <property type="match status" value="1"/>
</dbReference>
<dbReference type="SUPFAM" id="SSF46689">
    <property type="entry name" value="Homeodomain-like"/>
    <property type="match status" value="1"/>
</dbReference>
<keyword evidence="5" id="KW-0804">Transcription</keyword>
<dbReference type="InterPro" id="IPR002078">
    <property type="entry name" value="Sigma_54_int"/>
</dbReference>
<dbReference type="Gene3D" id="1.10.10.60">
    <property type="entry name" value="Homeodomain-like"/>
    <property type="match status" value="1"/>
</dbReference>
<dbReference type="InterPro" id="IPR025943">
    <property type="entry name" value="Sigma_54_int_dom_ATP-bd_2"/>
</dbReference>
<dbReference type="Pfam" id="PF00158">
    <property type="entry name" value="Sigma54_activat"/>
    <property type="match status" value="1"/>
</dbReference>
<keyword evidence="3" id="KW-0805">Transcription regulation</keyword>
<protein>
    <submittedName>
        <fullName evidence="7">Sigma-54 dependent transcriptional regulator</fullName>
    </submittedName>
</protein>
<dbReference type="InterPro" id="IPR025944">
    <property type="entry name" value="Sigma_54_int_dom_CS"/>
</dbReference>
<dbReference type="PANTHER" id="PTHR32071">
    <property type="entry name" value="TRANSCRIPTIONAL REGULATORY PROTEIN"/>
    <property type="match status" value="1"/>
</dbReference>
<proteinExistence type="predicted"/>
<name>A0ABT0LFH7_9GAMM</name>
<dbReference type="InterPro" id="IPR002197">
    <property type="entry name" value="HTH_Fis"/>
</dbReference>
<keyword evidence="1" id="KW-0547">Nucleotide-binding</keyword>
<evidence type="ECO:0000313" key="7">
    <source>
        <dbReference type="EMBL" id="MCL1126100.1"/>
    </source>
</evidence>
<reference evidence="7 8" key="1">
    <citation type="submission" date="2022-01" db="EMBL/GenBank/DDBJ databases">
        <title>Whole genome-based taxonomy of the Shewanellaceae.</title>
        <authorList>
            <person name="Martin-Rodriguez A.J."/>
        </authorList>
    </citation>
    <scope>NUCLEOTIDE SEQUENCE [LARGE SCALE GENOMIC DNA]</scope>
    <source>
        <strain evidence="7 8">DSM 17177</strain>
    </source>
</reference>
<sequence length="322" mass="35918">MTYQSSPTILPGIIGNAASIHALASQIGKIAVTDCPVLLKGETGTGKELFANAIHQLSDRKGEMIAVNCSAIPEHLFESLLFGHEKGAFTGADKNHDGFFAQAHNGTLFFDEIAELPLVHQPKLLRVLESKYFCRIGSSEKRHFTGRIISATHQNMSQRVKDKAFREDLFYRLNLFELTIPSLAQRREDIPLLVHYFSKQHKSMTFSQCAMDLFKYAVWPGNIRQLKNTIDKLVILADDDYLSAQCIHALSVCEADPDVLSKLAREIIELPIENKIKAIYDALVEAAMDQSGGNKTKAATLLGVHRKVIERRLHQITATASY</sequence>
<dbReference type="PRINTS" id="PR01590">
    <property type="entry name" value="HTHFIS"/>
</dbReference>
<dbReference type="RefSeq" id="WP_248941450.1">
    <property type="nucleotide sequence ID" value="NZ_JAKIKS010000073.1"/>
</dbReference>
<keyword evidence="2" id="KW-0067">ATP-binding</keyword>
<dbReference type="Pfam" id="PF25601">
    <property type="entry name" value="AAA_lid_14"/>
    <property type="match status" value="1"/>
</dbReference>
<dbReference type="PROSITE" id="PS50045">
    <property type="entry name" value="SIGMA54_INTERACT_4"/>
    <property type="match status" value="1"/>
</dbReference>
<evidence type="ECO:0000256" key="5">
    <source>
        <dbReference type="ARBA" id="ARBA00023163"/>
    </source>
</evidence>
<dbReference type="PROSITE" id="PS00676">
    <property type="entry name" value="SIGMA54_INTERACT_2"/>
    <property type="match status" value="1"/>
</dbReference>
<evidence type="ECO:0000256" key="2">
    <source>
        <dbReference type="ARBA" id="ARBA00022840"/>
    </source>
</evidence>
<dbReference type="PROSITE" id="PS00675">
    <property type="entry name" value="SIGMA54_INTERACT_1"/>
    <property type="match status" value="1"/>
</dbReference>
<evidence type="ECO:0000313" key="8">
    <source>
        <dbReference type="Proteomes" id="UP001203423"/>
    </source>
</evidence>
<dbReference type="SUPFAM" id="SSF52540">
    <property type="entry name" value="P-loop containing nucleoside triphosphate hydrolases"/>
    <property type="match status" value="1"/>
</dbReference>
<keyword evidence="8" id="KW-1185">Reference proteome</keyword>